<dbReference type="PANTHER" id="PTHR12304:SF4">
    <property type="entry name" value="URIDINE NUCLEOSIDASE"/>
    <property type="match status" value="1"/>
</dbReference>
<keyword evidence="2" id="KW-0326">Glycosidase</keyword>
<evidence type="ECO:0000313" key="4">
    <source>
        <dbReference type="EMBL" id="MFD2238095.1"/>
    </source>
</evidence>
<dbReference type="Proteomes" id="UP001597371">
    <property type="component" value="Unassembled WGS sequence"/>
</dbReference>
<dbReference type="PANTHER" id="PTHR12304">
    <property type="entry name" value="INOSINE-URIDINE PREFERRING NUCLEOSIDE HYDROLASE"/>
    <property type="match status" value="1"/>
</dbReference>
<dbReference type="CDD" id="cd02651">
    <property type="entry name" value="nuc_hydro_IU_UC_XIUA"/>
    <property type="match status" value="1"/>
</dbReference>
<dbReference type="RefSeq" id="WP_209739101.1">
    <property type="nucleotide sequence ID" value="NZ_CP072611.1"/>
</dbReference>
<dbReference type="EMBL" id="JBHUIJ010000013">
    <property type="protein sequence ID" value="MFD2238095.1"/>
    <property type="molecule type" value="Genomic_DNA"/>
</dbReference>
<feature type="domain" description="Inosine/uridine-preferring nucleoside hydrolase" evidence="3">
    <location>
        <begin position="4"/>
        <end position="300"/>
    </location>
</feature>
<dbReference type="InterPro" id="IPR023186">
    <property type="entry name" value="IUNH"/>
</dbReference>
<sequence length="327" mass="35472">MTKVLIDCDPGHDDATAILYAARHLELVGISTVYGNQSVDKTTQNALSLTALLGIDVPVARGCEQPLIRTFRHGGDVHGKTGIDGAELPAPRQEAIDAHAVDFIIETASRYREELVLCPIGPFTNVALALRKEPRLARWLRGISCMGGTTQVGNTTPVAEFNIWCDPEAADVVFRSGVHIWMVGLNVTRQVGITEGDIARLNEGGAVARAYGGLFGFFRRRLGEIHGLSTASLHDPCALVPFIDPNLITYANCPVEIELGDGLTRGMTVCDFRTLTSARLENIRSRSASNCEVAVGVRARSLVEHIMEAILTWPDHDAVARREPARS</sequence>
<dbReference type="Gene3D" id="3.90.245.10">
    <property type="entry name" value="Ribonucleoside hydrolase-like"/>
    <property type="match status" value="1"/>
</dbReference>
<gene>
    <name evidence="4" type="ORF">ACFSKQ_11555</name>
</gene>
<evidence type="ECO:0000256" key="1">
    <source>
        <dbReference type="ARBA" id="ARBA00022801"/>
    </source>
</evidence>
<dbReference type="InterPro" id="IPR036452">
    <property type="entry name" value="Ribo_hydro-like"/>
</dbReference>
<comment type="caution">
    <text evidence="4">The sequence shown here is derived from an EMBL/GenBank/DDBJ whole genome shotgun (WGS) entry which is preliminary data.</text>
</comment>
<evidence type="ECO:0000259" key="3">
    <source>
        <dbReference type="Pfam" id="PF01156"/>
    </source>
</evidence>
<evidence type="ECO:0000313" key="5">
    <source>
        <dbReference type="Proteomes" id="UP001597371"/>
    </source>
</evidence>
<accession>A0ABW5CLN1</accession>
<proteinExistence type="predicted"/>
<keyword evidence="1 4" id="KW-0378">Hydrolase</keyword>
<reference evidence="5" key="1">
    <citation type="journal article" date="2019" name="Int. J. Syst. Evol. Microbiol.">
        <title>The Global Catalogue of Microorganisms (GCM) 10K type strain sequencing project: providing services to taxonomists for standard genome sequencing and annotation.</title>
        <authorList>
            <consortium name="The Broad Institute Genomics Platform"/>
            <consortium name="The Broad Institute Genome Sequencing Center for Infectious Disease"/>
            <person name="Wu L."/>
            <person name="Ma J."/>
        </authorList>
    </citation>
    <scope>NUCLEOTIDE SEQUENCE [LARGE SCALE GENOMIC DNA]</scope>
    <source>
        <strain evidence="5">ZS-35-S2</strain>
    </source>
</reference>
<evidence type="ECO:0000256" key="2">
    <source>
        <dbReference type="ARBA" id="ARBA00023295"/>
    </source>
</evidence>
<dbReference type="Pfam" id="PF01156">
    <property type="entry name" value="IU_nuc_hydro"/>
    <property type="match status" value="1"/>
</dbReference>
<dbReference type="GO" id="GO:0016787">
    <property type="term" value="F:hydrolase activity"/>
    <property type="evidence" value="ECO:0007669"/>
    <property type="project" value="UniProtKB-KW"/>
</dbReference>
<dbReference type="InterPro" id="IPR001910">
    <property type="entry name" value="Inosine/uridine_hydrolase_dom"/>
</dbReference>
<protein>
    <submittedName>
        <fullName evidence="4">Nucleoside hydrolase</fullName>
    </submittedName>
</protein>
<name>A0ABW5CLN1_9HYPH</name>
<keyword evidence="5" id="KW-1185">Reference proteome</keyword>
<dbReference type="SUPFAM" id="SSF53590">
    <property type="entry name" value="Nucleoside hydrolase"/>
    <property type="match status" value="1"/>
</dbReference>
<organism evidence="4 5">
    <name type="scientific">Aureimonas populi</name>
    <dbReference type="NCBI Taxonomy" id="1701758"/>
    <lineage>
        <taxon>Bacteria</taxon>
        <taxon>Pseudomonadati</taxon>
        <taxon>Pseudomonadota</taxon>
        <taxon>Alphaproteobacteria</taxon>
        <taxon>Hyphomicrobiales</taxon>
        <taxon>Aurantimonadaceae</taxon>
        <taxon>Aureimonas</taxon>
    </lineage>
</organism>